<organism evidence="9 10">
    <name type="scientific">Batillaria attramentaria</name>
    <dbReference type="NCBI Taxonomy" id="370345"/>
    <lineage>
        <taxon>Eukaryota</taxon>
        <taxon>Metazoa</taxon>
        <taxon>Spiralia</taxon>
        <taxon>Lophotrochozoa</taxon>
        <taxon>Mollusca</taxon>
        <taxon>Gastropoda</taxon>
        <taxon>Caenogastropoda</taxon>
        <taxon>Sorbeoconcha</taxon>
        <taxon>Cerithioidea</taxon>
        <taxon>Batillariidae</taxon>
        <taxon>Batillaria</taxon>
    </lineage>
</organism>
<dbReference type="Pfam" id="PF00685">
    <property type="entry name" value="Sulfotransfer_1"/>
    <property type="match status" value="1"/>
</dbReference>
<dbReference type="EMBL" id="JACVVK020000127">
    <property type="protein sequence ID" value="KAK7490350.1"/>
    <property type="molecule type" value="Genomic_DNA"/>
</dbReference>
<evidence type="ECO:0000256" key="2">
    <source>
        <dbReference type="ARBA" id="ARBA00023180"/>
    </source>
</evidence>
<keyword evidence="7" id="KW-0812">Transmembrane</keyword>
<feature type="active site" description="For sulfotransferase activity" evidence="3">
    <location>
        <position position="125"/>
    </location>
</feature>
<evidence type="ECO:0000256" key="1">
    <source>
        <dbReference type="ARBA" id="ARBA00022679"/>
    </source>
</evidence>
<evidence type="ECO:0000256" key="4">
    <source>
        <dbReference type="PIRSR" id="PIRSR637359-2"/>
    </source>
</evidence>
<evidence type="ECO:0000256" key="3">
    <source>
        <dbReference type="PIRSR" id="PIRSR637359-1"/>
    </source>
</evidence>
<evidence type="ECO:0000259" key="8">
    <source>
        <dbReference type="Pfam" id="PF00685"/>
    </source>
</evidence>
<dbReference type="SUPFAM" id="SSF52540">
    <property type="entry name" value="P-loop containing nucleoside triphosphate hydrolases"/>
    <property type="match status" value="1"/>
</dbReference>
<dbReference type="PANTHER" id="PTHR10605:SF65">
    <property type="entry name" value="GH20068P"/>
    <property type="match status" value="1"/>
</dbReference>
<feature type="domain" description="Sulfotransferase" evidence="8">
    <location>
        <begin position="116"/>
        <end position="324"/>
    </location>
</feature>
<evidence type="ECO:0000256" key="5">
    <source>
        <dbReference type="PIRSR" id="PIRSR637359-3"/>
    </source>
</evidence>
<keyword evidence="5" id="KW-1015">Disulfide bond</keyword>
<dbReference type="AlphaFoldDB" id="A0ABD0KT58"/>
<dbReference type="Proteomes" id="UP001519460">
    <property type="component" value="Unassembled WGS sequence"/>
</dbReference>
<dbReference type="InterPro" id="IPR000863">
    <property type="entry name" value="Sulfotransferase_dom"/>
</dbReference>
<evidence type="ECO:0000256" key="6">
    <source>
        <dbReference type="SAM" id="MobiDB-lite"/>
    </source>
</evidence>
<feature type="binding site" evidence="4">
    <location>
        <begin position="125"/>
        <end position="129"/>
    </location>
    <ligand>
        <name>3'-phosphoadenylyl sulfate</name>
        <dbReference type="ChEBI" id="CHEBI:58339"/>
    </ligand>
</feature>
<keyword evidence="7" id="KW-1133">Transmembrane helix</keyword>
<feature type="binding site" evidence="4">
    <location>
        <position position="290"/>
    </location>
    <ligand>
        <name>3'-phosphoadenylyl sulfate</name>
        <dbReference type="ChEBI" id="CHEBI:58339"/>
    </ligand>
</feature>
<feature type="binding site" evidence="4">
    <location>
        <begin position="305"/>
        <end position="309"/>
    </location>
    <ligand>
        <name>3'-phosphoadenylyl sulfate</name>
        <dbReference type="ChEBI" id="CHEBI:58339"/>
    </ligand>
</feature>
<protein>
    <recommendedName>
        <fullName evidence="8">Sulfotransferase domain-containing protein</fullName>
    </recommendedName>
</protein>
<name>A0ABD0KT58_9CAEN</name>
<keyword evidence="10" id="KW-1185">Reference proteome</keyword>
<dbReference type="Gene3D" id="3.40.50.300">
    <property type="entry name" value="P-loop containing nucleotide triphosphate hydrolases"/>
    <property type="match status" value="1"/>
</dbReference>
<feature type="region of interest" description="Disordered" evidence="6">
    <location>
        <begin position="1"/>
        <end position="29"/>
    </location>
</feature>
<dbReference type="InterPro" id="IPR027417">
    <property type="entry name" value="P-loop_NTPase"/>
</dbReference>
<sequence length="345" mass="40430">MKGGIKTSLGPKYLRLPQHPPATATATTHALPEKQLERAKASRCPKLSRYKLMAATFVVTVTVVILGFACLRSRQSTLATCLQTNSLDRDVWQQDSQGGNGSPSHLRYSHTKRHLPHCLIIGARKAGTRALLYFLNLHSQIQTAGREIHFFDMNYEQGLEWYRKQMPFSFKDVPERVYRMNSSVKLLLIIRDPIDRTVKRHKPIIPFEKLALDQETFEINKSYTAIKRSIYVRHLQRWLQFFPLSQIHIVDGDHLVTKPWEEIAKVEEFLGLEHQITQDKFTLNKTRGFYCFRAHDMDHCLAEGKGRQHPDIDPYILKKLIAFFEPFNEKFFDRIGRRFEWRHWQ</sequence>
<dbReference type="PANTHER" id="PTHR10605">
    <property type="entry name" value="HEPARAN SULFATE SULFOTRANSFERASE"/>
    <property type="match status" value="1"/>
</dbReference>
<feature type="binding site" evidence="4">
    <location>
        <position position="191"/>
    </location>
    <ligand>
        <name>3'-phosphoadenylyl sulfate</name>
        <dbReference type="ChEBI" id="CHEBI:58339"/>
    </ligand>
</feature>
<comment type="caution">
    <text evidence="9">The sequence shown here is derived from an EMBL/GenBank/DDBJ whole genome shotgun (WGS) entry which is preliminary data.</text>
</comment>
<gene>
    <name evidence="9" type="ORF">BaRGS_00018329</name>
</gene>
<keyword evidence="2" id="KW-0325">Glycoprotein</keyword>
<feature type="disulfide bond" evidence="5">
    <location>
        <begin position="291"/>
        <end position="300"/>
    </location>
</feature>
<keyword evidence="7" id="KW-0472">Membrane</keyword>
<accession>A0ABD0KT58</accession>
<dbReference type="InterPro" id="IPR037359">
    <property type="entry name" value="NST/OST"/>
</dbReference>
<dbReference type="GO" id="GO:0016740">
    <property type="term" value="F:transferase activity"/>
    <property type="evidence" value="ECO:0007669"/>
    <property type="project" value="UniProtKB-KW"/>
</dbReference>
<keyword evidence="1" id="KW-0808">Transferase</keyword>
<feature type="transmembrane region" description="Helical" evidence="7">
    <location>
        <begin position="50"/>
        <end position="69"/>
    </location>
</feature>
<evidence type="ECO:0000313" key="9">
    <source>
        <dbReference type="EMBL" id="KAK7490350.1"/>
    </source>
</evidence>
<evidence type="ECO:0000313" key="10">
    <source>
        <dbReference type="Proteomes" id="UP001519460"/>
    </source>
</evidence>
<reference evidence="9 10" key="1">
    <citation type="journal article" date="2023" name="Sci. Data">
        <title>Genome assembly of the Korean intertidal mud-creeper Batillaria attramentaria.</title>
        <authorList>
            <person name="Patra A.K."/>
            <person name="Ho P.T."/>
            <person name="Jun S."/>
            <person name="Lee S.J."/>
            <person name="Kim Y."/>
            <person name="Won Y.J."/>
        </authorList>
    </citation>
    <scope>NUCLEOTIDE SEQUENCE [LARGE SCALE GENOMIC DNA]</scope>
    <source>
        <strain evidence="9">Wonlab-2016</strain>
    </source>
</reference>
<proteinExistence type="predicted"/>
<evidence type="ECO:0000256" key="7">
    <source>
        <dbReference type="SAM" id="Phobius"/>
    </source>
</evidence>